<dbReference type="AlphaFoldDB" id="A0A0F9QMK5"/>
<dbReference type="PANTHER" id="PTHR48090:SF7">
    <property type="entry name" value="RFBJ PROTEIN"/>
    <property type="match status" value="1"/>
</dbReference>
<comment type="caution">
    <text evidence="2">The sequence shown here is derived from an EMBL/GenBank/DDBJ whole genome shotgun (WGS) entry which is preliminary data.</text>
</comment>
<reference evidence="2" key="1">
    <citation type="journal article" date="2015" name="Nature">
        <title>Complex archaea that bridge the gap between prokaryotes and eukaryotes.</title>
        <authorList>
            <person name="Spang A."/>
            <person name="Saw J.H."/>
            <person name="Jorgensen S.L."/>
            <person name="Zaremba-Niedzwiedzka K."/>
            <person name="Martijn J."/>
            <person name="Lind A.E."/>
            <person name="van Eijk R."/>
            <person name="Schleper C."/>
            <person name="Guy L."/>
            <person name="Ettema T.J."/>
        </authorList>
    </citation>
    <scope>NUCLEOTIDE SEQUENCE</scope>
</reference>
<dbReference type="PANTHER" id="PTHR48090">
    <property type="entry name" value="UNDECAPRENYL-PHOSPHATE 4-DEOXY-4-FORMAMIDO-L-ARABINOSE TRANSFERASE-RELATED"/>
    <property type="match status" value="1"/>
</dbReference>
<evidence type="ECO:0000259" key="1">
    <source>
        <dbReference type="Pfam" id="PF00535"/>
    </source>
</evidence>
<dbReference type="EMBL" id="LAZR01001843">
    <property type="protein sequence ID" value="KKN38242.1"/>
    <property type="molecule type" value="Genomic_DNA"/>
</dbReference>
<gene>
    <name evidence="2" type="ORF">LCGC14_0755500</name>
</gene>
<dbReference type="Pfam" id="PF00535">
    <property type="entry name" value="Glycos_transf_2"/>
    <property type="match status" value="1"/>
</dbReference>
<accession>A0A0F9QMK5</accession>
<dbReference type="Gene3D" id="3.90.550.10">
    <property type="entry name" value="Spore Coat Polysaccharide Biosynthesis Protein SpsA, Chain A"/>
    <property type="match status" value="1"/>
</dbReference>
<protein>
    <recommendedName>
        <fullName evidence="1">Glycosyltransferase 2-like domain-containing protein</fullName>
    </recommendedName>
</protein>
<name>A0A0F9QMK5_9ZZZZ</name>
<feature type="domain" description="Glycosyltransferase 2-like" evidence="1">
    <location>
        <begin position="4"/>
        <end position="166"/>
    </location>
</feature>
<dbReference type="InterPro" id="IPR050256">
    <property type="entry name" value="Glycosyltransferase_2"/>
</dbReference>
<organism evidence="2">
    <name type="scientific">marine sediment metagenome</name>
    <dbReference type="NCBI Taxonomy" id="412755"/>
    <lineage>
        <taxon>unclassified sequences</taxon>
        <taxon>metagenomes</taxon>
        <taxon>ecological metagenomes</taxon>
    </lineage>
</organism>
<dbReference type="CDD" id="cd04179">
    <property type="entry name" value="DPM_DPG-synthase_like"/>
    <property type="match status" value="1"/>
</dbReference>
<dbReference type="SUPFAM" id="SSF53448">
    <property type="entry name" value="Nucleotide-diphospho-sugar transferases"/>
    <property type="match status" value="1"/>
</dbReference>
<sequence>MLLSIIIPCYNEEDTIKDLLHELFSIEFPINREIIVVDDGSNINHKEFIRDEINGNKIKFVRLSQNQGKGIAIRIGLKYASGNIFVIQDADFEYFPGDIPILLEPILNKETEVVYGTRFATSPKGMSKFHYLANMLLTKITNFIYKINITDMETGYKLFTRRVLERINLKAREFEFEPEITAKIIMNGFKIKEIPIRYHYRKFGRAKINWLDGFEGLLVLIQQRFCPNSGLYQFIYNIYKFHIKKIIYRLTKFISKYLHLRV</sequence>
<proteinExistence type="predicted"/>
<evidence type="ECO:0000313" key="2">
    <source>
        <dbReference type="EMBL" id="KKN38242.1"/>
    </source>
</evidence>
<dbReference type="InterPro" id="IPR029044">
    <property type="entry name" value="Nucleotide-diphossugar_trans"/>
</dbReference>
<dbReference type="InterPro" id="IPR001173">
    <property type="entry name" value="Glyco_trans_2-like"/>
</dbReference>